<sequence length="122" mass="13837">MTTIRNYPSDYPIRLTFSLRCPLTSLLLGSPTLCGQEWRGKDICFGCEMMILTSEMCAFLVTCVVALRCAHFSLRALLLDYGSEFWEHWIPFHLPWASDSGTESCFSVMCGAGIDRKRIRVS</sequence>
<dbReference type="AlphaFoldDB" id="A0A4Y2BYS5"/>
<proteinExistence type="predicted"/>
<organism evidence="1 2">
    <name type="scientific">Araneus ventricosus</name>
    <name type="common">Orbweaver spider</name>
    <name type="synonym">Epeira ventricosa</name>
    <dbReference type="NCBI Taxonomy" id="182803"/>
    <lineage>
        <taxon>Eukaryota</taxon>
        <taxon>Metazoa</taxon>
        <taxon>Ecdysozoa</taxon>
        <taxon>Arthropoda</taxon>
        <taxon>Chelicerata</taxon>
        <taxon>Arachnida</taxon>
        <taxon>Araneae</taxon>
        <taxon>Araneomorphae</taxon>
        <taxon>Entelegynae</taxon>
        <taxon>Araneoidea</taxon>
        <taxon>Araneidae</taxon>
        <taxon>Araneus</taxon>
    </lineage>
</organism>
<comment type="caution">
    <text evidence="1">The sequence shown here is derived from an EMBL/GenBank/DDBJ whole genome shotgun (WGS) entry which is preliminary data.</text>
</comment>
<evidence type="ECO:0000313" key="2">
    <source>
        <dbReference type="Proteomes" id="UP000499080"/>
    </source>
</evidence>
<keyword evidence="2" id="KW-1185">Reference proteome</keyword>
<name>A0A4Y2BYS5_ARAVE</name>
<accession>A0A4Y2BYS5</accession>
<protein>
    <submittedName>
        <fullName evidence="1">Uncharacterized protein</fullName>
    </submittedName>
</protein>
<dbReference type="Proteomes" id="UP000499080">
    <property type="component" value="Unassembled WGS sequence"/>
</dbReference>
<dbReference type="EMBL" id="BGPR01000126">
    <property type="protein sequence ID" value="GBL97063.1"/>
    <property type="molecule type" value="Genomic_DNA"/>
</dbReference>
<evidence type="ECO:0000313" key="1">
    <source>
        <dbReference type="EMBL" id="GBL97063.1"/>
    </source>
</evidence>
<reference evidence="1 2" key="1">
    <citation type="journal article" date="2019" name="Sci. Rep.">
        <title>Orb-weaving spider Araneus ventricosus genome elucidates the spidroin gene catalogue.</title>
        <authorList>
            <person name="Kono N."/>
            <person name="Nakamura H."/>
            <person name="Ohtoshi R."/>
            <person name="Moran D.A.P."/>
            <person name="Shinohara A."/>
            <person name="Yoshida Y."/>
            <person name="Fujiwara M."/>
            <person name="Mori M."/>
            <person name="Tomita M."/>
            <person name="Arakawa K."/>
        </authorList>
    </citation>
    <scope>NUCLEOTIDE SEQUENCE [LARGE SCALE GENOMIC DNA]</scope>
</reference>
<gene>
    <name evidence="1" type="ORF">AVEN_254109_1</name>
</gene>